<proteinExistence type="predicted"/>
<evidence type="ECO:0000259" key="1">
    <source>
        <dbReference type="PROSITE" id="PS51819"/>
    </source>
</evidence>
<protein>
    <recommendedName>
        <fullName evidence="1">VOC domain-containing protein</fullName>
    </recommendedName>
</protein>
<reference evidence="2 3" key="1">
    <citation type="submission" date="2015-01" db="EMBL/GenBank/DDBJ databases">
        <title>The Genome Sequence of Capronia semiimmersa CBS27337.</title>
        <authorList>
            <consortium name="The Broad Institute Genomics Platform"/>
            <person name="Cuomo C."/>
            <person name="de Hoog S."/>
            <person name="Gorbushina A."/>
            <person name="Stielow B."/>
            <person name="Teixiera M."/>
            <person name="Abouelleil A."/>
            <person name="Chapman S.B."/>
            <person name="Priest M."/>
            <person name="Young S.K."/>
            <person name="Wortman J."/>
            <person name="Nusbaum C."/>
            <person name="Birren B."/>
        </authorList>
    </citation>
    <scope>NUCLEOTIDE SEQUENCE [LARGE SCALE GENOMIC DNA]</scope>
    <source>
        <strain evidence="2 3">CBS 27337</strain>
    </source>
</reference>
<evidence type="ECO:0000313" key="2">
    <source>
        <dbReference type="EMBL" id="KIW64134.1"/>
    </source>
</evidence>
<dbReference type="PANTHER" id="PTHR21366:SF22">
    <property type="entry name" value="VOC DOMAIN-CONTAINING PROTEIN"/>
    <property type="match status" value="1"/>
</dbReference>
<dbReference type="InterPro" id="IPR050383">
    <property type="entry name" value="GlyoxalaseI/FosfomycinResist"/>
</dbReference>
<dbReference type="AlphaFoldDB" id="A0A0D2FVW1"/>
<dbReference type="Proteomes" id="UP000054266">
    <property type="component" value="Unassembled WGS sequence"/>
</dbReference>
<dbReference type="Gene3D" id="3.10.180.10">
    <property type="entry name" value="2,3-Dihydroxybiphenyl 1,2-Dioxygenase, domain 1"/>
    <property type="match status" value="1"/>
</dbReference>
<sequence>MKLTSFSIVQSLRAPYHYRRQHNFSVGLCRSTRRSAFPKASMAQNKANTAVAPTAQKPPAITHILETCLMVKDIAAATDFYKNVFGIDPFLNNARMSGFALSQTTLLLFQLGATTLDSQMPDNRGTVPGHGPSQDILNLVLAGSGASNSHPAEHRSDIPGRLNQHFCFAVSTPEDVQAWEKWFKEKNVEILGKVDWPRGGKSVYFSDLDGNVGEIASRGIWEHY</sequence>
<feature type="domain" description="VOC" evidence="1">
    <location>
        <begin position="60"/>
        <end position="218"/>
    </location>
</feature>
<dbReference type="InterPro" id="IPR037523">
    <property type="entry name" value="VOC_core"/>
</dbReference>
<dbReference type="PANTHER" id="PTHR21366">
    <property type="entry name" value="GLYOXALASE FAMILY PROTEIN"/>
    <property type="match status" value="1"/>
</dbReference>
<dbReference type="HOGENOM" id="CLU_099500_1_0_1"/>
<dbReference type="Pfam" id="PF00903">
    <property type="entry name" value="Glyoxalase"/>
    <property type="match status" value="1"/>
</dbReference>
<dbReference type="PROSITE" id="PS51819">
    <property type="entry name" value="VOC"/>
    <property type="match status" value="1"/>
</dbReference>
<dbReference type="SUPFAM" id="SSF54593">
    <property type="entry name" value="Glyoxalase/Bleomycin resistance protein/Dihydroxybiphenyl dioxygenase"/>
    <property type="match status" value="1"/>
</dbReference>
<dbReference type="InterPro" id="IPR029068">
    <property type="entry name" value="Glyas_Bleomycin-R_OHBP_Dase"/>
</dbReference>
<keyword evidence="3" id="KW-1185">Reference proteome</keyword>
<dbReference type="InterPro" id="IPR004360">
    <property type="entry name" value="Glyas_Fos-R_dOase_dom"/>
</dbReference>
<gene>
    <name evidence="2" type="ORF">PV04_09089</name>
</gene>
<name>A0A0D2FVW1_9EURO</name>
<dbReference type="EMBL" id="KN846961">
    <property type="protein sequence ID" value="KIW64134.1"/>
    <property type="molecule type" value="Genomic_DNA"/>
</dbReference>
<accession>A0A0D2FVW1</accession>
<evidence type="ECO:0000313" key="3">
    <source>
        <dbReference type="Proteomes" id="UP000054266"/>
    </source>
</evidence>
<organism evidence="2 3">
    <name type="scientific">Phialophora macrospora</name>
    <dbReference type="NCBI Taxonomy" id="1851006"/>
    <lineage>
        <taxon>Eukaryota</taxon>
        <taxon>Fungi</taxon>
        <taxon>Dikarya</taxon>
        <taxon>Ascomycota</taxon>
        <taxon>Pezizomycotina</taxon>
        <taxon>Eurotiomycetes</taxon>
        <taxon>Chaetothyriomycetidae</taxon>
        <taxon>Chaetothyriales</taxon>
        <taxon>Herpotrichiellaceae</taxon>
        <taxon>Phialophora</taxon>
    </lineage>
</organism>